<dbReference type="CDD" id="cd14024">
    <property type="entry name" value="PK_TRB3"/>
    <property type="match status" value="1"/>
</dbReference>
<feature type="domain" description="Protein kinase" evidence="4">
    <location>
        <begin position="231"/>
        <end position="474"/>
    </location>
</feature>
<dbReference type="InterPro" id="IPR024104">
    <property type="entry name" value="Tribbles/Ser_Thr_kinase_40"/>
</dbReference>
<dbReference type="InterPro" id="IPR000719">
    <property type="entry name" value="Prot_kinase_dom"/>
</dbReference>
<comment type="caution">
    <text evidence="5">The sequence shown here is derived from an EMBL/GenBank/DDBJ whole genome shotgun (WGS) entry which is preliminary data.</text>
</comment>
<evidence type="ECO:0000313" key="5">
    <source>
        <dbReference type="EMBL" id="KAI5614391.1"/>
    </source>
</evidence>
<gene>
    <name evidence="5" type="ORF">C0J50_8978</name>
</gene>
<dbReference type="PANTHER" id="PTHR22961:SF14">
    <property type="entry name" value="TRIBBLES HOMOLOG 3"/>
    <property type="match status" value="1"/>
</dbReference>
<organism evidence="5 6">
    <name type="scientific">Silurus asotus</name>
    <name type="common">Amur catfish</name>
    <name type="synonym">Parasilurus asotus</name>
    <dbReference type="NCBI Taxonomy" id="30991"/>
    <lineage>
        <taxon>Eukaryota</taxon>
        <taxon>Metazoa</taxon>
        <taxon>Chordata</taxon>
        <taxon>Craniata</taxon>
        <taxon>Vertebrata</taxon>
        <taxon>Euteleostomi</taxon>
        <taxon>Actinopterygii</taxon>
        <taxon>Neopterygii</taxon>
        <taxon>Teleostei</taxon>
        <taxon>Ostariophysi</taxon>
        <taxon>Siluriformes</taxon>
        <taxon>Siluridae</taxon>
        <taxon>Silurus</taxon>
    </lineage>
</organism>
<protein>
    <submittedName>
        <fullName evidence="5">Tribbles-like 3</fullName>
    </submittedName>
</protein>
<comment type="similarity">
    <text evidence="2">Belongs to the protein kinase superfamily. CAMK Ser/Thr protein kinase family. Tribbles subfamily.</text>
</comment>
<dbReference type="Gene3D" id="3.30.200.20">
    <property type="entry name" value="Phosphorylase Kinase, domain 1"/>
    <property type="match status" value="1"/>
</dbReference>
<dbReference type="PROSITE" id="PS50011">
    <property type="entry name" value="PROTEIN_KINASE_DOM"/>
    <property type="match status" value="1"/>
</dbReference>
<dbReference type="SUPFAM" id="SSF56112">
    <property type="entry name" value="Protein kinase-like (PK-like)"/>
    <property type="match status" value="1"/>
</dbReference>
<dbReference type="GO" id="GO:0005634">
    <property type="term" value="C:nucleus"/>
    <property type="evidence" value="ECO:0007669"/>
    <property type="project" value="TreeGrafter"/>
</dbReference>
<dbReference type="EMBL" id="MU558692">
    <property type="protein sequence ID" value="KAI5614391.1"/>
    <property type="molecule type" value="Genomic_DNA"/>
</dbReference>
<dbReference type="Proteomes" id="UP001205998">
    <property type="component" value="Unassembled WGS sequence"/>
</dbReference>
<dbReference type="FunFam" id="1.10.510.10:FF:000153">
    <property type="entry name" value="Tribbles homolog 2"/>
    <property type="match status" value="1"/>
</dbReference>
<name>A0AAD5ADL3_SILAS</name>
<proteinExistence type="inferred from homology"/>
<dbReference type="GO" id="GO:0032436">
    <property type="term" value="P:positive regulation of proteasomal ubiquitin-dependent protein catabolic process"/>
    <property type="evidence" value="ECO:0007669"/>
    <property type="project" value="TreeGrafter"/>
</dbReference>
<feature type="region of interest" description="Disordered" evidence="3">
    <location>
        <begin position="488"/>
        <end position="508"/>
    </location>
</feature>
<keyword evidence="6" id="KW-1185">Reference proteome</keyword>
<dbReference type="AlphaFoldDB" id="A0AAD5ADL3"/>
<dbReference type="GO" id="GO:0004860">
    <property type="term" value="F:protein kinase inhibitor activity"/>
    <property type="evidence" value="ECO:0007669"/>
    <property type="project" value="UniProtKB-KW"/>
</dbReference>
<dbReference type="Pfam" id="PF00069">
    <property type="entry name" value="Pkinase"/>
    <property type="match status" value="1"/>
</dbReference>
<evidence type="ECO:0000259" key="4">
    <source>
        <dbReference type="PROSITE" id="PS50011"/>
    </source>
</evidence>
<evidence type="ECO:0000256" key="2">
    <source>
        <dbReference type="ARBA" id="ARBA00038180"/>
    </source>
</evidence>
<dbReference type="GO" id="GO:0004672">
    <property type="term" value="F:protein kinase activity"/>
    <property type="evidence" value="ECO:0007669"/>
    <property type="project" value="InterPro"/>
</dbReference>
<reference evidence="5" key="1">
    <citation type="submission" date="2018-07" db="EMBL/GenBank/DDBJ databases">
        <title>Comparative genomics of catfishes provides insights into carnivory and benthic adaptation.</title>
        <authorList>
            <person name="Zhang Y."/>
            <person name="Wang D."/>
            <person name="Peng Z."/>
            <person name="Zheng S."/>
            <person name="Shao F."/>
            <person name="Tao W."/>
        </authorList>
    </citation>
    <scope>NUCLEOTIDE SEQUENCE</scope>
    <source>
        <strain evidence="5">Chongqing</strain>
    </source>
</reference>
<dbReference type="GO" id="GO:0031434">
    <property type="term" value="F:mitogen-activated protein kinase kinase binding"/>
    <property type="evidence" value="ECO:0007669"/>
    <property type="project" value="TreeGrafter"/>
</dbReference>
<accession>A0AAD5ADL3</accession>
<feature type="compositionally biased region" description="Basic and acidic residues" evidence="3">
    <location>
        <begin position="498"/>
        <end position="508"/>
    </location>
</feature>
<sequence>MGKEASTQLHLYHAEFRVIMSLCNIKVNSVVFGSSVNACLLHSFPPTPPVHELSVLPAIAAMCSRCRQTQEVELEMLQSRSVQHHRGEAGVTHKKKESIIGVTEQTGSPQLGRSAHLLFQLEPAQRSLFVQLHESKVTFIYLVNMCKKTLANEYRKTQHMMSVNLSAPVLPLRLKRVDCEDSQNTHAPKCKRRKLSQPPSPGLAPCLRPQTHSTEHTGPEKLCVSSIGSYILLEATEGTQTYRAVHRITEQEFTCKVFSMRKYHELIAPYTRLLPHDNICKISEIIMGEQNVYIFFERNYGDMHSYVRTCKRLQEDEAVRLFKQMASAVNHCHENGVVLRDLKLRKFVFTDAQRTKLVLQNLEDSCLLNGDDDSLTDKHGCPAYVGPEILNSRHSYSGKAADIWSLGVVLYTMLVGRYPFQDVEPAALFSKIRRGAFTIPETLSPRAKSLVCCMLRKSPLERLEAQDILLHPWLHCSNNTFVSQHPISRHSNDQVVPDFEKGKEGDCY</sequence>
<evidence type="ECO:0000256" key="3">
    <source>
        <dbReference type="SAM" id="MobiDB-lite"/>
    </source>
</evidence>
<dbReference type="InterPro" id="IPR011009">
    <property type="entry name" value="Kinase-like_dom_sf"/>
</dbReference>
<dbReference type="GO" id="GO:0005524">
    <property type="term" value="F:ATP binding"/>
    <property type="evidence" value="ECO:0007669"/>
    <property type="project" value="InterPro"/>
</dbReference>
<feature type="region of interest" description="Disordered" evidence="3">
    <location>
        <begin position="183"/>
        <end position="219"/>
    </location>
</feature>
<evidence type="ECO:0000313" key="6">
    <source>
        <dbReference type="Proteomes" id="UP001205998"/>
    </source>
</evidence>
<evidence type="ECO:0000256" key="1">
    <source>
        <dbReference type="ARBA" id="ARBA00023013"/>
    </source>
</evidence>
<dbReference type="Gene3D" id="1.10.510.10">
    <property type="entry name" value="Transferase(Phosphotransferase) domain 1"/>
    <property type="match status" value="1"/>
</dbReference>
<keyword evidence="1" id="KW-0649">Protein kinase inhibitor</keyword>
<dbReference type="PANTHER" id="PTHR22961">
    <property type="entry name" value="SER/THR PROTEIN KINASE-TRB"/>
    <property type="match status" value="1"/>
</dbReference>